<keyword evidence="3" id="KW-0472">Membrane</keyword>
<evidence type="ECO:0000256" key="1">
    <source>
        <dbReference type="ARBA" id="ARBA00004685"/>
    </source>
</evidence>
<gene>
    <name evidence="4" type="ORF">VTL71DRAFT_9248</name>
</gene>
<dbReference type="Pfam" id="PF11807">
    <property type="entry name" value="UstYa"/>
    <property type="match status" value="1"/>
</dbReference>
<evidence type="ECO:0000256" key="2">
    <source>
        <dbReference type="ARBA" id="ARBA00035112"/>
    </source>
</evidence>
<dbReference type="Proteomes" id="UP001595075">
    <property type="component" value="Unassembled WGS sequence"/>
</dbReference>
<reference evidence="4 5" key="1">
    <citation type="journal article" date="2024" name="Commun. Biol.">
        <title>Comparative genomic analysis of thermophilic fungi reveals convergent evolutionary adaptations and gene losses.</title>
        <authorList>
            <person name="Steindorff A.S."/>
            <person name="Aguilar-Pontes M.V."/>
            <person name="Robinson A.J."/>
            <person name="Andreopoulos B."/>
            <person name="LaButti K."/>
            <person name="Kuo A."/>
            <person name="Mondo S."/>
            <person name="Riley R."/>
            <person name="Otillar R."/>
            <person name="Haridas S."/>
            <person name="Lipzen A."/>
            <person name="Grimwood J."/>
            <person name="Schmutz J."/>
            <person name="Clum A."/>
            <person name="Reid I.D."/>
            <person name="Moisan M.C."/>
            <person name="Butler G."/>
            <person name="Nguyen T.T.M."/>
            <person name="Dewar K."/>
            <person name="Conant G."/>
            <person name="Drula E."/>
            <person name="Henrissat B."/>
            <person name="Hansel C."/>
            <person name="Singer S."/>
            <person name="Hutchinson M.I."/>
            <person name="de Vries R.P."/>
            <person name="Natvig D.O."/>
            <person name="Powell A.J."/>
            <person name="Tsang A."/>
            <person name="Grigoriev I.V."/>
        </authorList>
    </citation>
    <scope>NUCLEOTIDE SEQUENCE [LARGE SCALE GENOMIC DNA]</scope>
    <source>
        <strain evidence="4 5">CBS 494.80</strain>
    </source>
</reference>
<accession>A0ABR4BSH3</accession>
<evidence type="ECO:0000256" key="3">
    <source>
        <dbReference type="SAM" id="Phobius"/>
    </source>
</evidence>
<keyword evidence="3" id="KW-1133">Transmembrane helix</keyword>
<dbReference type="InterPro" id="IPR021765">
    <property type="entry name" value="UstYa-like"/>
</dbReference>
<name>A0ABR4BSH3_9HELO</name>
<proteinExistence type="inferred from homology"/>
<keyword evidence="3" id="KW-0812">Transmembrane</keyword>
<evidence type="ECO:0000313" key="5">
    <source>
        <dbReference type="Proteomes" id="UP001595075"/>
    </source>
</evidence>
<dbReference type="PANTHER" id="PTHR33365:SF4">
    <property type="entry name" value="CYCLOCHLOROTINE BIOSYNTHESIS PROTEIN O"/>
    <property type="match status" value="1"/>
</dbReference>
<comment type="pathway">
    <text evidence="1">Mycotoxin biosynthesis.</text>
</comment>
<evidence type="ECO:0000313" key="4">
    <source>
        <dbReference type="EMBL" id="KAL2060607.1"/>
    </source>
</evidence>
<keyword evidence="5" id="KW-1185">Reference proteome</keyword>
<sequence length="302" mass="34520">MNFQRTASYKPLRQNEAGTDHPIPTRRWYAIIFPYMGWVVASSLAISTIILLHQSPRSTCSQIATSAGSFGTGFSTEFDPIKPHIKEKPTMFWGGPRWYDNGTGYSLHNPTEPTYVGPPSKEIDMAWEVLLKNRYFNVSEEEAELTFGKHHGLYNHPNGVGYLMGLDVFHALHCVEQLRRALDRDHYFNKQTKLRYPDRGHRDHCLDHLRQQLMCHADLSPIPVIWYPGHGRSFVQSDVVHTCRNWDDVHHVLGGEQTSDIKKVGQGKLWGEIANSTLFYGKHCLAINNDGRDPLETPLRTL</sequence>
<organism evidence="4 5">
    <name type="scientific">Oculimacula yallundae</name>
    <dbReference type="NCBI Taxonomy" id="86028"/>
    <lineage>
        <taxon>Eukaryota</taxon>
        <taxon>Fungi</taxon>
        <taxon>Dikarya</taxon>
        <taxon>Ascomycota</taxon>
        <taxon>Pezizomycotina</taxon>
        <taxon>Leotiomycetes</taxon>
        <taxon>Helotiales</taxon>
        <taxon>Ploettnerulaceae</taxon>
        <taxon>Oculimacula</taxon>
    </lineage>
</organism>
<comment type="similarity">
    <text evidence="2">Belongs to the ustYa family.</text>
</comment>
<feature type="transmembrane region" description="Helical" evidence="3">
    <location>
        <begin position="28"/>
        <end position="52"/>
    </location>
</feature>
<dbReference type="PANTHER" id="PTHR33365">
    <property type="entry name" value="YALI0B05434P"/>
    <property type="match status" value="1"/>
</dbReference>
<comment type="caution">
    <text evidence="4">The sequence shown here is derived from an EMBL/GenBank/DDBJ whole genome shotgun (WGS) entry which is preliminary data.</text>
</comment>
<dbReference type="EMBL" id="JAZHXI010000021">
    <property type="protein sequence ID" value="KAL2060607.1"/>
    <property type="molecule type" value="Genomic_DNA"/>
</dbReference>
<protein>
    <submittedName>
        <fullName evidence="4">Uncharacterized protein</fullName>
    </submittedName>
</protein>